<evidence type="ECO:0000313" key="3">
    <source>
        <dbReference type="Proteomes" id="UP000467841"/>
    </source>
</evidence>
<dbReference type="Proteomes" id="UP000467841">
    <property type="component" value="Unassembled WGS sequence"/>
</dbReference>
<dbReference type="InterPro" id="IPR040378">
    <property type="entry name" value="BASL"/>
</dbReference>
<accession>A0A6D2J0J5</accession>
<feature type="compositionally biased region" description="Basic and acidic residues" evidence="1">
    <location>
        <begin position="162"/>
        <end position="189"/>
    </location>
</feature>
<evidence type="ECO:0000313" key="2">
    <source>
        <dbReference type="EMBL" id="CAA7030862.1"/>
    </source>
</evidence>
<comment type="caution">
    <text evidence="2">The sequence shown here is derived from an EMBL/GenBank/DDBJ whole genome shotgun (WGS) entry which is preliminary data.</text>
</comment>
<sequence length="253" mass="28183">MASQGTIQKLVTWRVKDWASCFLACKIPLDVDEDGVNNNLSTPNNNNLTLKRIKRKMKSTKKKKSERKLSLSPPGTRHHHLHLRSSSVSPTSASQNRRLSWPQPPASDEAGFIVFCFDGKDGGFDVVKEEKQEKKQMELSSGKSPRTVNRKLIYGDQGVGGTDDKKSPEIKVATQDRKDKPVSCDVHENNEEEEVEASETSSGSNHSDEGRGSFAFPILGLEWMGSPVQMPKLDELSPKKQKPIALGFQCCRF</sequence>
<name>A0A6D2J0J5_9BRAS</name>
<feature type="region of interest" description="Disordered" evidence="1">
    <location>
        <begin position="56"/>
        <end position="105"/>
    </location>
</feature>
<organism evidence="2 3">
    <name type="scientific">Microthlaspi erraticum</name>
    <dbReference type="NCBI Taxonomy" id="1685480"/>
    <lineage>
        <taxon>Eukaryota</taxon>
        <taxon>Viridiplantae</taxon>
        <taxon>Streptophyta</taxon>
        <taxon>Embryophyta</taxon>
        <taxon>Tracheophyta</taxon>
        <taxon>Spermatophyta</taxon>
        <taxon>Magnoliopsida</taxon>
        <taxon>eudicotyledons</taxon>
        <taxon>Gunneridae</taxon>
        <taxon>Pentapetalae</taxon>
        <taxon>rosids</taxon>
        <taxon>malvids</taxon>
        <taxon>Brassicales</taxon>
        <taxon>Brassicaceae</taxon>
        <taxon>Coluteocarpeae</taxon>
        <taxon>Microthlaspi</taxon>
    </lineage>
</organism>
<evidence type="ECO:0008006" key="4">
    <source>
        <dbReference type="Google" id="ProtNLM"/>
    </source>
</evidence>
<evidence type="ECO:0000256" key="1">
    <source>
        <dbReference type="SAM" id="MobiDB-lite"/>
    </source>
</evidence>
<dbReference type="OrthoDB" id="1911716at2759"/>
<protein>
    <recommendedName>
        <fullName evidence="4">Protein BREAKING OF ASYMMETRY IN THE STOMATAL LINEAGE</fullName>
    </recommendedName>
</protein>
<dbReference type="AlphaFoldDB" id="A0A6D2J0J5"/>
<feature type="compositionally biased region" description="Basic residues" evidence="1">
    <location>
        <begin position="56"/>
        <end position="66"/>
    </location>
</feature>
<gene>
    <name evidence="2" type="ORF">MERR_LOCUS18097</name>
</gene>
<feature type="region of interest" description="Disordered" evidence="1">
    <location>
        <begin position="130"/>
        <end position="211"/>
    </location>
</feature>
<dbReference type="EMBL" id="CACVBM020001098">
    <property type="protein sequence ID" value="CAA7030862.1"/>
    <property type="molecule type" value="Genomic_DNA"/>
</dbReference>
<reference evidence="2" key="1">
    <citation type="submission" date="2020-01" db="EMBL/GenBank/DDBJ databases">
        <authorList>
            <person name="Mishra B."/>
        </authorList>
    </citation>
    <scope>NUCLEOTIDE SEQUENCE [LARGE SCALE GENOMIC DNA]</scope>
</reference>
<dbReference type="GO" id="GO:0009786">
    <property type="term" value="P:regulation of asymmetric cell division"/>
    <property type="evidence" value="ECO:0007669"/>
    <property type="project" value="InterPro"/>
</dbReference>
<keyword evidence="3" id="KW-1185">Reference proteome</keyword>
<dbReference type="PANTHER" id="PTHR33914">
    <property type="entry name" value="18S PRE-RIBOSOMAL ASSEMBLY PROTEIN GAR2-LIKE PROTEIN"/>
    <property type="match status" value="1"/>
</dbReference>
<dbReference type="PANTHER" id="PTHR33914:SF3">
    <property type="entry name" value="PROTEIN BREAKING OF ASYMMETRY IN THE STOMATAL LINEAGE"/>
    <property type="match status" value="1"/>
</dbReference>
<proteinExistence type="predicted"/>